<evidence type="ECO:0000313" key="7">
    <source>
        <dbReference type="EMBL" id="WOG81430.1"/>
    </source>
</evidence>
<keyword evidence="2" id="KW-0677">Repeat</keyword>
<protein>
    <recommendedName>
        <fullName evidence="6">C3H1-type domain-containing protein</fullName>
    </recommendedName>
</protein>
<dbReference type="PANTHER" id="PTHR14493:SF147">
    <property type="entry name" value="ZINC FINGER CCCH DOMAIN-CONTAINING PROTEIN 23"/>
    <property type="match status" value="1"/>
</dbReference>
<name>A0AAF0W4G0_DAUCS</name>
<reference evidence="7" key="1">
    <citation type="journal article" date="2016" name="Nat. Genet.">
        <title>A high-quality carrot genome assembly provides new insights into carotenoid accumulation and asterid genome evolution.</title>
        <authorList>
            <person name="Iorizzo M."/>
            <person name="Ellison S."/>
            <person name="Senalik D."/>
            <person name="Zeng P."/>
            <person name="Satapoomin P."/>
            <person name="Huang J."/>
            <person name="Bowman M."/>
            <person name="Iovene M."/>
            <person name="Sanseverino W."/>
            <person name="Cavagnaro P."/>
            <person name="Yildiz M."/>
            <person name="Macko-Podgorni A."/>
            <person name="Moranska E."/>
            <person name="Grzebelus E."/>
            <person name="Grzebelus D."/>
            <person name="Ashrafi H."/>
            <person name="Zheng Z."/>
            <person name="Cheng S."/>
            <person name="Spooner D."/>
            <person name="Van Deynze A."/>
            <person name="Simon P."/>
        </authorList>
    </citation>
    <scope>NUCLEOTIDE SEQUENCE</scope>
    <source>
        <tissue evidence="7">Leaf</tissue>
    </source>
</reference>
<dbReference type="Proteomes" id="UP000077755">
    <property type="component" value="Chromosome 1"/>
</dbReference>
<dbReference type="InterPro" id="IPR057444">
    <property type="entry name" value="Znf-CCCH_AtC3H23-like"/>
</dbReference>
<dbReference type="InterPro" id="IPR000571">
    <property type="entry name" value="Znf_CCCH"/>
</dbReference>
<evidence type="ECO:0000256" key="4">
    <source>
        <dbReference type="ARBA" id="ARBA00022833"/>
    </source>
</evidence>
<evidence type="ECO:0000256" key="3">
    <source>
        <dbReference type="ARBA" id="ARBA00022771"/>
    </source>
</evidence>
<sequence length="339" mass="37656">MIIGLSHLSHRSYPTVHVPPYDIVDDLTANIHSSFSVSHYSYDVSPNALSETDDYDIPVDVSTCDHFRIYVFKVKRCARGKSHDWTECPYAHPGEKARRRDPRKFRYSGTACPEYKRGECFRGDACEYAHGVFECWLHPTRYRTQPCKDGVLCHRKICFFAHTADQLRLLGNGDDSPSRLSGSPSQLGGDSFMQKSCLYSPTSTLYALQNESPPVSPCGSVGFNSVSELSESMRGLLMGKSGSMSKMSPPSWDGLGSGRQCSVLRPGFSGLSVSPTRKMTRSGLGELDLWGEEPAMERVESGRDVRAKMYAKLSKENSLDRVDSVGSGYNMGWISELVQ</sequence>
<dbReference type="AlphaFoldDB" id="A0AAF0W4G0"/>
<organism evidence="7 8">
    <name type="scientific">Daucus carota subsp. sativus</name>
    <name type="common">Carrot</name>
    <dbReference type="NCBI Taxonomy" id="79200"/>
    <lineage>
        <taxon>Eukaryota</taxon>
        <taxon>Viridiplantae</taxon>
        <taxon>Streptophyta</taxon>
        <taxon>Embryophyta</taxon>
        <taxon>Tracheophyta</taxon>
        <taxon>Spermatophyta</taxon>
        <taxon>Magnoliopsida</taxon>
        <taxon>eudicotyledons</taxon>
        <taxon>Gunneridae</taxon>
        <taxon>Pentapetalae</taxon>
        <taxon>asterids</taxon>
        <taxon>campanulids</taxon>
        <taxon>Apiales</taxon>
        <taxon>Apiaceae</taxon>
        <taxon>Apioideae</taxon>
        <taxon>Scandiceae</taxon>
        <taxon>Daucinae</taxon>
        <taxon>Daucus</taxon>
        <taxon>Daucus sect. Daucus</taxon>
    </lineage>
</organism>
<dbReference type="Pfam" id="PF25512">
    <property type="entry name" value="zf-CCCH_AtC3H23"/>
    <property type="match status" value="1"/>
</dbReference>
<dbReference type="SMART" id="SM00356">
    <property type="entry name" value="ZnF_C3H1"/>
    <property type="match status" value="1"/>
</dbReference>
<keyword evidence="8" id="KW-1185">Reference proteome</keyword>
<evidence type="ECO:0000259" key="6">
    <source>
        <dbReference type="SMART" id="SM00356"/>
    </source>
</evidence>
<reference evidence="7" key="2">
    <citation type="submission" date="2022-03" db="EMBL/GenBank/DDBJ databases">
        <title>Draft title - Genomic analysis of global carrot germplasm unveils the trajectory of domestication and the origin of high carotenoid orange carrot.</title>
        <authorList>
            <person name="Iorizzo M."/>
            <person name="Ellison S."/>
            <person name="Senalik D."/>
            <person name="Macko-Podgorni A."/>
            <person name="Grzebelus D."/>
            <person name="Bostan H."/>
            <person name="Rolling W."/>
            <person name="Curaba J."/>
            <person name="Simon P."/>
        </authorList>
    </citation>
    <scope>NUCLEOTIDE SEQUENCE</scope>
    <source>
        <tissue evidence="7">Leaf</tissue>
    </source>
</reference>
<evidence type="ECO:0000313" key="8">
    <source>
        <dbReference type="Proteomes" id="UP000077755"/>
    </source>
</evidence>
<dbReference type="GO" id="GO:0006355">
    <property type="term" value="P:regulation of DNA-templated transcription"/>
    <property type="evidence" value="ECO:0007669"/>
    <property type="project" value="UniProtKB-ARBA"/>
</dbReference>
<dbReference type="Pfam" id="PF00642">
    <property type="entry name" value="zf-CCCH"/>
    <property type="match status" value="1"/>
</dbReference>
<dbReference type="EMBL" id="CP093343">
    <property type="protein sequence ID" value="WOG81430.1"/>
    <property type="molecule type" value="Genomic_DNA"/>
</dbReference>
<keyword evidence="5" id="KW-0238">DNA-binding</keyword>
<feature type="domain" description="C3H1-type" evidence="6">
    <location>
        <begin position="106"/>
        <end position="132"/>
    </location>
</feature>
<dbReference type="Gene3D" id="3.30.1370.210">
    <property type="match status" value="1"/>
</dbReference>
<keyword evidence="1" id="KW-0479">Metal-binding</keyword>
<dbReference type="FunFam" id="3.30.1370.210:FF:000009">
    <property type="entry name" value="Zinc finger CCCH domain-containing protein 66"/>
    <property type="match status" value="1"/>
</dbReference>
<evidence type="ECO:0000256" key="1">
    <source>
        <dbReference type="ARBA" id="ARBA00022723"/>
    </source>
</evidence>
<evidence type="ECO:0000256" key="5">
    <source>
        <dbReference type="ARBA" id="ARBA00023125"/>
    </source>
</evidence>
<dbReference type="PANTHER" id="PTHR14493">
    <property type="entry name" value="UNKEMPT FAMILY MEMBER"/>
    <property type="match status" value="1"/>
</dbReference>
<keyword evidence="3" id="KW-0863">Zinc-finger</keyword>
<accession>A0AAF0W4G0</accession>
<dbReference type="GO" id="GO:0003677">
    <property type="term" value="F:DNA binding"/>
    <property type="evidence" value="ECO:0007669"/>
    <property type="project" value="UniProtKB-KW"/>
</dbReference>
<gene>
    <name evidence="7" type="ORF">DCAR_0100577</name>
</gene>
<keyword evidence="4" id="KW-0862">Zinc</keyword>
<dbReference type="GO" id="GO:0008270">
    <property type="term" value="F:zinc ion binding"/>
    <property type="evidence" value="ECO:0007669"/>
    <property type="project" value="UniProtKB-KW"/>
</dbReference>
<proteinExistence type="predicted"/>
<dbReference type="InterPro" id="IPR045234">
    <property type="entry name" value="Unkempt-like"/>
</dbReference>
<evidence type="ECO:0000256" key="2">
    <source>
        <dbReference type="ARBA" id="ARBA00022737"/>
    </source>
</evidence>